<dbReference type="AlphaFoldDB" id="A0A139HCQ2"/>
<feature type="region of interest" description="Disordered" evidence="1">
    <location>
        <begin position="81"/>
        <end position="106"/>
    </location>
</feature>
<accession>A0A139HCQ2</accession>
<evidence type="ECO:0000313" key="2">
    <source>
        <dbReference type="EMBL" id="KXT00254.1"/>
    </source>
</evidence>
<proteinExistence type="predicted"/>
<evidence type="ECO:0000313" key="3">
    <source>
        <dbReference type="Proteomes" id="UP000070133"/>
    </source>
</evidence>
<organism evidence="2 3">
    <name type="scientific">Pseudocercospora eumusae</name>
    <dbReference type="NCBI Taxonomy" id="321146"/>
    <lineage>
        <taxon>Eukaryota</taxon>
        <taxon>Fungi</taxon>
        <taxon>Dikarya</taxon>
        <taxon>Ascomycota</taxon>
        <taxon>Pezizomycotina</taxon>
        <taxon>Dothideomycetes</taxon>
        <taxon>Dothideomycetidae</taxon>
        <taxon>Mycosphaerellales</taxon>
        <taxon>Mycosphaerellaceae</taxon>
        <taxon>Pseudocercospora</taxon>
    </lineage>
</organism>
<name>A0A139HCQ2_9PEZI</name>
<sequence>MNSTVSWIKSTSEFGVLAVQHARAYKLYYQAVRKRRDRDWSAQQCRHSLQDGQLEQGHIEPSRCPRLASKGARGLMDHFKVKDEQSPHRTPKQLEHESLAGEQVRR</sequence>
<evidence type="ECO:0000256" key="1">
    <source>
        <dbReference type="SAM" id="MobiDB-lite"/>
    </source>
</evidence>
<reference evidence="2 3" key="1">
    <citation type="submission" date="2015-07" db="EMBL/GenBank/DDBJ databases">
        <title>Comparative genomics of the Sigatoka disease complex on banana suggests a link between parallel evolutionary changes in Pseudocercospora fijiensis and Pseudocercospora eumusae and increased virulence on the banana host.</title>
        <authorList>
            <person name="Chang T.-C."/>
            <person name="Salvucci A."/>
            <person name="Crous P.W."/>
            <person name="Stergiopoulos I."/>
        </authorList>
    </citation>
    <scope>NUCLEOTIDE SEQUENCE [LARGE SCALE GENOMIC DNA]</scope>
    <source>
        <strain evidence="2 3">CBS 114824</strain>
    </source>
</reference>
<comment type="caution">
    <text evidence="2">The sequence shown here is derived from an EMBL/GenBank/DDBJ whole genome shotgun (WGS) entry which is preliminary data.</text>
</comment>
<gene>
    <name evidence="2" type="ORF">AC578_1240</name>
</gene>
<dbReference type="Proteomes" id="UP000070133">
    <property type="component" value="Unassembled WGS sequence"/>
</dbReference>
<protein>
    <submittedName>
        <fullName evidence="2">Uncharacterized protein</fullName>
    </submittedName>
</protein>
<keyword evidence="3" id="KW-1185">Reference proteome</keyword>
<dbReference type="EMBL" id="LFZN01000077">
    <property type="protein sequence ID" value="KXT00254.1"/>
    <property type="molecule type" value="Genomic_DNA"/>
</dbReference>